<dbReference type="Pfam" id="PF00082">
    <property type="entry name" value="Peptidase_S8"/>
    <property type="match status" value="1"/>
</dbReference>
<dbReference type="InterPro" id="IPR000209">
    <property type="entry name" value="Peptidase_S8/S53_dom"/>
</dbReference>
<proteinExistence type="inferred from homology"/>
<dbReference type="InterPro" id="IPR023827">
    <property type="entry name" value="Peptidase_S8_Asp-AS"/>
</dbReference>
<dbReference type="GO" id="GO:0004252">
    <property type="term" value="F:serine-type endopeptidase activity"/>
    <property type="evidence" value="ECO:0007669"/>
    <property type="project" value="UniProtKB-UniRule"/>
</dbReference>
<dbReference type="GO" id="GO:0006508">
    <property type="term" value="P:proteolysis"/>
    <property type="evidence" value="ECO:0007669"/>
    <property type="project" value="UniProtKB-KW"/>
</dbReference>
<reference evidence="10 11" key="1">
    <citation type="submission" date="2019-08" db="EMBL/GenBank/DDBJ databases">
        <title>Complete genome sequence of Candidatus Uab amorphum.</title>
        <authorList>
            <person name="Shiratori T."/>
            <person name="Suzuki S."/>
            <person name="Kakizawa Y."/>
            <person name="Ishida K."/>
        </authorList>
    </citation>
    <scope>NUCLEOTIDE SEQUENCE [LARGE SCALE GENOMIC DNA]</scope>
    <source>
        <strain evidence="10 11">SRT547</strain>
    </source>
</reference>
<dbReference type="SUPFAM" id="SSF52743">
    <property type="entry name" value="Subtilisin-like"/>
    <property type="match status" value="1"/>
</dbReference>
<comment type="similarity">
    <text evidence="1 6 7">Belongs to the peptidase S8 family.</text>
</comment>
<dbReference type="InterPro" id="IPR023828">
    <property type="entry name" value="Peptidase_S8_Ser-AS"/>
</dbReference>
<feature type="active site" description="Charge relay system" evidence="5 6">
    <location>
        <position position="361"/>
    </location>
</feature>
<dbReference type="Proteomes" id="UP000326354">
    <property type="component" value="Chromosome"/>
</dbReference>
<dbReference type="AlphaFoldDB" id="A0A5S9IT63"/>
<dbReference type="PROSITE" id="PS00137">
    <property type="entry name" value="SUBTILASE_HIS"/>
    <property type="match status" value="1"/>
</dbReference>
<feature type="chain" id="PRO_5024931537" evidence="8">
    <location>
        <begin position="21"/>
        <end position="528"/>
    </location>
</feature>
<dbReference type="PRINTS" id="PR00723">
    <property type="entry name" value="SUBTILISIN"/>
</dbReference>
<feature type="active site" description="Charge relay system" evidence="5 6">
    <location>
        <position position="204"/>
    </location>
</feature>
<dbReference type="InterPro" id="IPR022398">
    <property type="entry name" value="Peptidase_S8_His-AS"/>
</dbReference>
<dbReference type="InterPro" id="IPR015500">
    <property type="entry name" value="Peptidase_S8_subtilisin-rel"/>
</dbReference>
<dbReference type="PANTHER" id="PTHR43806">
    <property type="entry name" value="PEPTIDASE S8"/>
    <property type="match status" value="1"/>
</dbReference>
<keyword evidence="8" id="KW-0732">Signal</keyword>
<dbReference type="PROSITE" id="PS00136">
    <property type="entry name" value="SUBTILASE_ASP"/>
    <property type="match status" value="1"/>
</dbReference>
<keyword evidence="3 6" id="KW-0378">Hydrolase</keyword>
<gene>
    <name evidence="10" type="ORF">UABAM_05886</name>
</gene>
<dbReference type="InterPro" id="IPR036852">
    <property type="entry name" value="Peptidase_S8/S53_dom_sf"/>
</dbReference>
<dbReference type="PROSITE" id="PS51892">
    <property type="entry name" value="SUBTILASE"/>
    <property type="match status" value="1"/>
</dbReference>
<evidence type="ECO:0000256" key="5">
    <source>
        <dbReference type="PIRSR" id="PIRSR615500-1"/>
    </source>
</evidence>
<dbReference type="RefSeq" id="WP_151971492.1">
    <property type="nucleotide sequence ID" value="NZ_AP019860.1"/>
</dbReference>
<dbReference type="Gene3D" id="3.40.50.200">
    <property type="entry name" value="Peptidase S8/S53 domain"/>
    <property type="match status" value="1"/>
</dbReference>
<dbReference type="InterPro" id="IPR050131">
    <property type="entry name" value="Peptidase_S8_subtilisin-like"/>
</dbReference>
<dbReference type="EMBL" id="AP019860">
    <property type="protein sequence ID" value="BBM87474.1"/>
    <property type="molecule type" value="Genomic_DNA"/>
</dbReference>
<feature type="domain" description="Peptidase S8/S53" evidence="9">
    <location>
        <begin position="159"/>
        <end position="406"/>
    </location>
</feature>
<evidence type="ECO:0000256" key="1">
    <source>
        <dbReference type="ARBA" id="ARBA00011073"/>
    </source>
</evidence>
<organism evidence="10 11">
    <name type="scientific">Uabimicrobium amorphum</name>
    <dbReference type="NCBI Taxonomy" id="2596890"/>
    <lineage>
        <taxon>Bacteria</taxon>
        <taxon>Pseudomonadati</taxon>
        <taxon>Planctomycetota</taxon>
        <taxon>Candidatus Uabimicrobiia</taxon>
        <taxon>Candidatus Uabimicrobiales</taxon>
        <taxon>Candidatus Uabimicrobiaceae</taxon>
        <taxon>Candidatus Uabimicrobium</taxon>
    </lineage>
</organism>
<sequence length="528" mass="54570">MQRILSILLILAVCATPVFADAIIGQDLQNAMNTERGELQVIVTLKKEAVVNAVRGADKAQILDILAQECAADQHFVKGLCEKLQGEGAISKITQFQMSNCIAIKATASAIQELALHNDIYTLSLDAPQVMINPIAGEDTRNTWGLNHIRASQNKGYKGSGVVVGVVDTGIQMNHPGFGAGQVIKNLCKSYVSGEPTANDGNGHGTHCAGTVVSPKYGVATAAKVFGVKVLGSSGSGTWEAVASGVEYAAKHADVISMSLGGTEGWSTNPVETAVANATKAGIVCSVAAGNSGSASGTVGTPGCQPDVVTVGAIAQGGGIASFSSRGPTNKGYIKPEVVAPGVNVMSLWINSGTRSISGTSMATPHVSGVLAVLLSANRNLSPAALKKILMSTAKGKKQKNVYGEGCVDVPNALGATFALMEMGVRGDMNTMRLEKEIEVDVVDGKAEFSKELYAPFSATIVGIECDVDCHAVANLNGKEVFNGDLVAGKKSDVKIKVKGGNNMVKGTGITKTKMTGKATLTVHISLW</sequence>
<evidence type="ECO:0000256" key="8">
    <source>
        <dbReference type="SAM" id="SignalP"/>
    </source>
</evidence>
<keyword evidence="4 6" id="KW-0720">Serine protease</keyword>
<evidence type="ECO:0000256" key="4">
    <source>
        <dbReference type="ARBA" id="ARBA00022825"/>
    </source>
</evidence>
<keyword evidence="11" id="KW-1185">Reference proteome</keyword>
<evidence type="ECO:0000256" key="6">
    <source>
        <dbReference type="PROSITE-ProRule" id="PRU01240"/>
    </source>
</evidence>
<evidence type="ECO:0000256" key="3">
    <source>
        <dbReference type="ARBA" id="ARBA00022801"/>
    </source>
</evidence>
<name>A0A5S9IT63_UABAM</name>
<evidence type="ECO:0000259" key="9">
    <source>
        <dbReference type="Pfam" id="PF00082"/>
    </source>
</evidence>
<evidence type="ECO:0000256" key="7">
    <source>
        <dbReference type="RuleBase" id="RU003355"/>
    </source>
</evidence>
<accession>A0A5S9IT63</accession>
<evidence type="ECO:0000313" key="10">
    <source>
        <dbReference type="EMBL" id="BBM87474.1"/>
    </source>
</evidence>
<dbReference type="PANTHER" id="PTHR43806:SF11">
    <property type="entry name" value="CEREVISIN-RELATED"/>
    <property type="match status" value="1"/>
</dbReference>
<dbReference type="OrthoDB" id="252653at2"/>
<evidence type="ECO:0000256" key="2">
    <source>
        <dbReference type="ARBA" id="ARBA00022670"/>
    </source>
</evidence>
<feature type="active site" description="Charge relay system" evidence="5 6">
    <location>
        <position position="168"/>
    </location>
</feature>
<evidence type="ECO:0000313" key="11">
    <source>
        <dbReference type="Proteomes" id="UP000326354"/>
    </source>
</evidence>
<dbReference type="PROSITE" id="PS00138">
    <property type="entry name" value="SUBTILASE_SER"/>
    <property type="match status" value="1"/>
</dbReference>
<dbReference type="KEGG" id="uam:UABAM_05886"/>
<keyword evidence="2 6" id="KW-0645">Protease</keyword>
<protein>
    <submittedName>
        <fullName evidence="10">Serine protease AprX</fullName>
    </submittedName>
</protein>
<feature type="signal peptide" evidence="8">
    <location>
        <begin position="1"/>
        <end position="20"/>
    </location>
</feature>